<dbReference type="Proteomes" id="UP000823842">
    <property type="component" value="Unassembled WGS sequence"/>
</dbReference>
<dbReference type="Gene3D" id="3.20.20.80">
    <property type="entry name" value="Glycosidases"/>
    <property type="match status" value="1"/>
</dbReference>
<dbReference type="SMART" id="SM00642">
    <property type="entry name" value="Aamy"/>
    <property type="match status" value="1"/>
</dbReference>
<dbReference type="CDD" id="cd11324">
    <property type="entry name" value="AmyAc_Amylosucrase"/>
    <property type="match status" value="1"/>
</dbReference>
<dbReference type="PANTHER" id="PTHR10357:SF213">
    <property type="entry name" value="ALPHA AMYLASE CATALYTIC REGION"/>
    <property type="match status" value="1"/>
</dbReference>
<feature type="region of interest" description="Disordered" evidence="1">
    <location>
        <begin position="1"/>
        <end position="36"/>
    </location>
</feature>
<dbReference type="GO" id="GO:0005975">
    <property type="term" value="P:carbohydrate metabolic process"/>
    <property type="evidence" value="ECO:0007669"/>
    <property type="project" value="InterPro"/>
</dbReference>
<reference evidence="3" key="1">
    <citation type="journal article" date="2021" name="PeerJ">
        <title>Extensive microbial diversity within the chicken gut microbiome revealed by metagenomics and culture.</title>
        <authorList>
            <person name="Gilroy R."/>
            <person name="Ravi A."/>
            <person name="Getino M."/>
            <person name="Pursley I."/>
            <person name="Horton D.L."/>
            <person name="Alikhan N.F."/>
            <person name="Baker D."/>
            <person name="Gharbi K."/>
            <person name="Hall N."/>
            <person name="Watson M."/>
            <person name="Adriaenssens E.M."/>
            <person name="Foster-Nyarko E."/>
            <person name="Jarju S."/>
            <person name="Secka A."/>
            <person name="Antonio M."/>
            <person name="Oren A."/>
            <person name="Chaudhuri R.R."/>
            <person name="La Ragione R."/>
            <person name="Hildebrand F."/>
            <person name="Pallen M.J."/>
        </authorList>
    </citation>
    <scope>NUCLEOTIDE SEQUENCE</scope>
    <source>
        <strain evidence="3">ChiSjej1B19-5720</strain>
    </source>
</reference>
<dbReference type="PANTHER" id="PTHR10357">
    <property type="entry name" value="ALPHA-AMYLASE FAMILY MEMBER"/>
    <property type="match status" value="1"/>
</dbReference>
<reference evidence="3" key="2">
    <citation type="submission" date="2021-04" db="EMBL/GenBank/DDBJ databases">
        <authorList>
            <person name="Gilroy R."/>
        </authorList>
    </citation>
    <scope>NUCLEOTIDE SEQUENCE</scope>
    <source>
        <strain evidence="3">ChiSjej1B19-5720</strain>
    </source>
</reference>
<gene>
    <name evidence="3" type="ORF">IAA06_15135</name>
</gene>
<dbReference type="InterPro" id="IPR006047">
    <property type="entry name" value="GH13_cat_dom"/>
</dbReference>
<dbReference type="Pfam" id="PF00128">
    <property type="entry name" value="Alpha-amylase"/>
    <property type="match status" value="1"/>
</dbReference>
<organism evidence="3 4">
    <name type="scientific">Candidatus Blautia faecavium</name>
    <dbReference type="NCBI Taxonomy" id="2838487"/>
    <lineage>
        <taxon>Bacteria</taxon>
        <taxon>Bacillati</taxon>
        <taxon>Bacillota</taxon>
        <taxon>Clostridia</taxon>
        <taxon>Lachnospirales</taxon>
        <taxon>Lachnospiraceae</taxon>
        <taxon>Blautia</taxon>
    </lineage>
</organism>
<sequence>MAKKRIQKKRAQAEKAASQKAEPLKAETKKAQPVKIETKKTEPVKIETKKAEPVKVETKKAEPIKVETKKTEPVKVETKKTEPIKVETKKTEPVKVETQKTEPIKVESKKTEPVKIAVQKDVEKIYQTRFDRHYDEIKWLYCELYQDNPSVMKHLNDLTAHLKKFYDERTSLLKSSDLRRENDSNWYKRNNLLGMMMYVDNFAGTLKGLEEKLDYIQECNVNYLHLMPLLSSPKGKSDGGYAVADFRKVQEELGTMEDFASVTSKCHERGISVCLDFVMNHTSEDHEWAKRARAGEREYQDRYFFFDSYDVPALYEKNCPQVFPTTAPGNFTWLDDIKKHVMTTFYPYQWDLNYRNPIVLNEMIFNMLYLANQGVDIFRLDAVPYIWKQLGTNCRNLPQVHSIVRIMRMICEIVCPGVLLLGEVVMAPEKVAPYFGTVEKPECHLLYNVTTMASTWHTVATRDVSLLRRQVDIVADLPKEYIFQNYLRCHDDIGWGLDYDYLKSFGMEEIAHKKYLNDFLTGKYPGSFARGELYNDDPRLGDARLCGTTASLCGIEKFGFEQSEEGVDRSIRYDITLHAFMLAQSGIPVIYSGDEIGQLNDYSYKDDPDKAADSRYIHRGKFDWTLAENRSRPDTVQGKLFPALDKLEKIRRAHSVFDSNADVHTIDTWDPSILAVVRENTMEKFIGIYNFSEYDKVAWINEEDGSYIDLFSQREMEAKGVEIPAFGFFWLCREKN</sequence>
<dbReference type="GO" id="GO:0047669">
    <property type="term" value="F:amylosucrase activity"/>
    <property type="evidence" value="ECO:0007669"/>
    <property type="project" value="InterPro"/>
</dbReference>
<dbReference type="InterPro" id="IPR045857">
    <property type="entry name" value="O16G_dom_2"/>
</dbReference>
<comment type="caution">
    <text evidence="3">The sequence shown here is derived from an EMBL/GenBank/DDBJ whole genome shotgun (WGS) entry which is preliminary data.</text>
</comment>
<feature type="domain" description="Glycosyl hydrolase family 13 catalytic" evidence="2">
    <location>
        <begin position="196"/>
        <end position="623"/>
    </location>
</feature>
<evidence type="ECO:0000313" key="3">
    <source>
        <dbReference type="EMBL" id="HJB30107.1"/>
    </source>
</evidence>
<evidence type="ECO:0000313" key="4">
    <source>
        <dbReference type="Proteomes" id="UP000823842"/>
    </source>
</evidence>
<accession>A0A9D2LVA0</accession>
<feature type="compositionally biased region" description="Basic and acidic residues" evidence="1">
    <location>
        <begin position="22"/>
        <end position="36"/>
    </location>
</feature>
<name>A0A9D2LVA0_9FIRM</name>
<dbReference type="AlphaFoldDB" id="A0A9D2LVA0"/>
<evidence type="ECO:0000256" key="1">
    <source>
        <dbReference type="SAM" id="MobiDB-lite"/>
    </source>
</evidence>
<proteinExistence type="predicted"/>
<dbReference type="Gene3D" id="3.90.400.10">
    <property type="entry name" value="Oligo-1,6-glucosidase, Domain 2"/>
    <property type="match status" value="1"/>
</dbReference>
<evidence type="ECO:0000259" key="2">
    <source>
        <dbReference type="SMART" id="SM00642"/>
    </source>
</evidence>
<dbReference type="InterPro" id="IPR017853">
    <property type="entry name" value="GH"/>
</dbReference>
<dbReference type="SUPFAM" id="SSF51445">
    <property type="entry name" value="(Trans)glycosidases"/>
    <property type="match status" value="1"/>
</dbReference>
<dbReference type="InterPro" id="IPR044077">
    <property type="entry name" value="Amylosucrase"/>
</dbReference>
<dbReference type="EMBL" id="DWYZ01000289">
    <property type="protein sequence ID" value="HJB30107.1"/>
    <property type="molecule type" value="Genomic_DNA"/>
</dbReference>
<protein>
    <submittedName>
        <fullName evidence="3">Amylosucrase</fullName>
    </submittedName>
</protein>
<feature type="compositionally biased region" description="Basic residues" evidence="1">
    <location>
        <begin position="1"/>
        <end position="10"/>
    </location>
</feature>
<dbReference type="Gene3D" id="1.10.1740.10">
    <property type="match status" value="1"/>
</dbReference>